<dbReference type="EMBL" id="FOAN01000010">
    <property type="protein sequence ID" value="SEM34143.1"/>
    <property type="molecule type" value="Genomic_DNA"/>
</dbReference>
<name>A0A1H7XKF9_9HYPH</name>
<dbReference type="PANTHER" id="PTHR43537:SF20">
    <property type="entry name" value="HTH-TYPE TRANSCRIPTIONAL REPRESSOR GLAR"/>
    <property type="match status" value="1"/>
</dbReference>
<dbReference type="InterPro" id="IPR008920">
    <property type="entry name" value="TF_FadR/GntR_C"/>
</dbReference>
<organism evidence="5 6">
    <name type="scientific">Bosea lupini</name>
    <dbReference type="NCBI Taxonomy" id="1036779"/>
    <lineage>
        <taxon>Bacteria</taxon>
        <taxon>Pseudomonadati</taxon>
        <taxon>Pseudomonadota</taxon>
        <taxon>Alphaproteobacteria</taxon>
        <taxon>Hyphomicrobiales</taxon>
        <taxon>Boseaceae</taxon>
        <taxon>Bosea</taxon>
    </lineage>
</organism>
<dbReference type="RefSeq" id="WP_091840922.1">
    <property type="nucleotide sequence ID" value="NZ_FOAN01000010.1"/>
</dbReference>
<dbReference type="Pfam" id="PF07729">
    <property type="entry name" value="FCD"/>
    <property type="match status" value="1"/>
</dbReference>
<dbReference type="InterPro" id="IPR000524">
    <property type="entry name" value="Tscrpt_reg_HTH_GntR"/>
</dbReference>
<keyword evidence="2 5" id="KW-0238">DNA-binding</keyword>
<dbReference type="Pfam" id="PF00392">
    <property type="entry name" value="GntR"/>
    <property type="match status" value="1"/>
</dbReference>
<evidence type="ECO:0000259" key="4">
    <source>
        <dbReference type="PROSITE" id="PS50949"/>
    </source>
</evidence>
<sequence>MSASDKTLADRTYRQLRGDIVNGRLAAGSKLKLEGLAQDYEVGMSPLREALARLMGDLLVVSEGQRGFWVAPLSLDELDDVSRVRALIETEALNAAIRNGDAAWERDVAAAFEALAAVEEHLPHTSEALPPEQLETWEARNRAFHAALVSAAGSPMLIKLRDLLYQQSERYRRVSLNVSRGWRNVHDEHRAIYDATMQRNALRACRMTELHLSRTAEEVRKAMAALAQDDDQVSGGKA</sequence>
<dbReference type="STRING" id="1036779.SAMN04515666_11060"/>
<gene>
    <name evidence="5" type="ORF">SAMN04515666_11060</name>
</gene>
<evidence type="ECO:0000313" key="6">
    <source>
        <dbReference type="Proteomes" id="UP000199664"/>
    </source>
</evidence>
<accession>A0A1H7XKF9</accession>
<dbReference type="PANTHER" id="PTHR43537">
    <property type="entry name" value="TRANSCRIPTIONAL REGULATOR, GNTR FAMILY"/>
    <property type="match status" value="1"/>
</dbReference>
<dbReference type="AlphaFoldDB" id="A0A1H7XKF9"/>
<dbReference type="InterPro" id="IPR036390">
    <property type="entry name" value="WH_DNA-bd_sf"/>
</dbReference>
<evidence type="ECO:0000256" key="1">
    <source>
        <dbReference type="ARBA" id="ARBA00023015"/>
    </source>
</evidence>
<dbReference type="GO" id="GO:0003677">
    <property type="term" value="F:DNA binding"/>
    <property type="evidence" value="ECO:0007669"/>
    <property type="project" value="UniProtKB-KW"/>
</dbReference>
<keyword evidence="1" id="KW-0805">Transcription regulation</keyword>
<evidence type="ECO:0000256" key="3">
    <source>
        <dbReference type="ARBA" id="ARBA00023163"/>
    </source>
</evidence>
<keyword evidence="3" id="KW-0804">Transcription</keyword>
<dbReference type="OrthoDB" id="8680240at2"/>
<dbReference type="Gene3D" id="1.20.120.530">
    <property type="entry name" value="GntR ligand-binding domain-like"/>
    <property type="match status" value="1"/>
</dbReference>
<dbReference type="SUPFAM" id="SSF46785">
    <property type="entry name" value="Winged helix' DNA-binding domain"/>
    <property type="match status" value="1"/>
</dbReference>
<feature type="domain" description="HTH gntR-type" evidence="4">
    <location>
        <begin position="6"/>
        <end position="73"/>
    </location>
</feature>
<evidence type="ECO:0000256" key="2">
    <source>
        <dbReference type="ARBA" id="ARBA00023125"/>
    </source>
</evidence>
<dbReference type="GO" id="GO:0003700">
    <property type="term" value="F:DNA-binding transcription factor activity"/>
    <property type="evidence" value="ECO:0007669"/>
    <property type="project" value="InterPro"/>
</dbReference>
<dbReference type="InterPro" id="IPR036388">
    <property type="entry name" value="WH-like_DNA-bd_sf"/>
</dbReference>
<dbReference type="Gene3D" id="1.10.10.10">
    <property type="entry name" value="Winged helix-like DNA-binding domain superfamily/Winged helix DNA-binding domain"/>
    <property type="match status" value="1"/>
</dbReference>
<dbReference type="InterPro" id="IPR011711">
    <property type="entry name" value="GntR_C"/>
</dbReference>
<keyword evidence="6" id="KW-1185">Reference proteome</keyword>
<evidence type="ECO:0000313" key="5">
    <source>
        <dbReference type="EMBL" id="SEM34143.1"/>
    </source>
</evidence>
<dbReference type="SMART" id="SM00895">
    <property type="entry name" value="FCD"/>
    <property type="match status" value="1"/>
</dbReference>
<dbReference type="Proteomes" id="UP000199664">
    <property type="component" value="Unassembled WGS sequence"/>
</dbReference>
<dbReference type="SMART" id="SM00345">
    <property type="entry name" value="HTH_GNTR"/>
    <property type="match status" value="1"/>
</dbReference>
<proteinExistence type="predicted"/>
<dbReference type="SUPFAM" id="SSF48008">
    <property type="entry name" value="GntR ligand-binding domain-like"/>
    <property type="match status" value="1"/>
</dbReference>
<protein>
    <submittedName>
        <fullName evidence="5">DNA-binding transcriptional regulator, GntR family</fullName>
    </submittedName>
</protein>
<dbReference type="PROSITE" id="PS50949">
    <property type="entry name" value="HTH_GNTR"/>
    <property type="match status" value="1"/>
</dbReference>
<reference evidence="6" key="1">
    <citation type="submission" date="2016-10" db="EMBL/GenBank/DDBJ databases">
        <authorList>
            <person name="Varghese N."/>
            <person name="Submissions S."/>
        </authorList>
    </citation>
    <scope>NUCLEOTIDE SEQUENCE [LARGE SCALE GENOMIC DNA]</scope>
    <source>
        <strain evidence="6">LMG 26383,CCUG 61248,R- 45681</strain>
    </source>
</reference>